<dbReference type="RefSeq" id="WP_034843220.1">
    <property type="nucleotide sequence ID" value="NZ_JANX01000308.1"/>
</dbReference>
<dbReference type="GO" id="GO:0016787">
    <property type="term" value="F:hydrolase activity"/>
    <property type="evidence" value="ECO:0007669"/>
    <property type="project" value="UniProtKB-KW"/>
</dbReference>
<sequence>MTRTVSSVDTELLRIAYEDSGPRDGPPLVLLHGWPDHLRSWDRVLPMLHEAGFRTLVPNLRGFGGTAFRDPGIMRSGQLSALGQDLLDFAGALGLGRFAVVGHDWGARAAYIASALAPDRVSHSVAMSVGWGTNAPDQELSLIQVQNYWYHWYMALDRGADLVRGDRRGFTRHIWRIWTPGWELSDAEFEETATAFDNPDWAEVVLHSYRVRWGLAPRDPRYDALEARLAGSPEIGVPTLVLHGGSDPCNDPSTSAGKERFFRGRYERDVLPGIGHFPQREAPNAVAEAILQFLAAEG</sequence>
<dbReference type="GO" id="GO:0016020">
    <property type="term" value="C:membrane"/>
    <property type="evidence" value="ECO:0007669"/>
    <property type="project" value="TreeGrafter"/>
</dbReference>
<dbReference type="PANTHER" id="PTHR43798:SF31">
    <property type="entry name" value="AB HYDROLASE SUPERFAMILY PROTEIN YCLE"/>
    <property type="match status" value="1"/>
</dbReference>
<dbReference type="Pfam" id="PF00561">
    <property type="entry name" value="Abhydrolase_1"/>
    <property type="match status" value="1"/>
</dbReference>
<dbReference type="AlphaFoldDB" id="A0A0A0D641"/>
<keyword evidence="1 3" id="KW-0378">Hydrolase</keyword>
<dbReference type="Gene3D" id="3.40.50.1820">
    <property type="entry name" value="alpha/beta hydrolase"/>
    <property type="match status" value="1"/>
</dbReference>
<reference evidence="3 4" key="1">
    <citation type="submission" date="2014-01" db="EMBL/GenBank/DDBJ databases">
        <title>Genome sequence determination for a cystic fibrosis isolate, Inquilinus limosus.</title>
        <authorList>
            <person name="Pino M."/>
            <person name="Di Conza J."/>
            <person name="Gutkind G."/>
        </authorList>
    </citation>
    <scope>NUCLEOTIDE SEQUENCE [LARGE SCALE GENOMIC DNA]</scope>
    <source>
        <strain evidence="3 4">MP06</strain>
    </source>
</reference>
<evidence type="ECO:0000313" key="3">
    <source>
        <dbReference type="EMBL" id="KGM32497.1"/>
    </source>
</evidence>
<dbReference type="EMBL" id="JANX01000308">
    <property type="protein sequence ID" value="KGM32497.1"/>
    <property type="molecule type" value="Genomic_DNA"/>
</dbReference>
<evidence type="ECO:0000259" key="2">
    <source>
        <dbReference type="Pfam" id="PF00561"/>
    </source>
</evidence>
<feature type="domain" description="AB hydrolase-1" evidence="2">
    <location>
        <begin position="26"/>
        <end position="281"/>
    </location>
</feature>
<dbReference type="Proteomes" id="UP000029995">
    <property type="component" value="Unassembled WGS sequence"/>
</dbReference>
<evidence type="ECO:0000256" key="1">
    <source>
        <dbReference type="ARBA" id="ARBA00022801"/>
    </source>
</evidence>
<dbReference type="InterPro" id="IPR000073">
    <property type="entry name" value="AB_hydrolase_1"/>
</dbReference>
<name>A0A0A0D641_9PROT</name>
<organism evidence="3 4">
    <name type="scientific">Inquilinus limosus MP06</name>
    <dbReference type="NCBI Taxonomy" id="1398085"/>
    <lineage>
        <taxon>Bacteria</taxon>
        <taxon>Pseudomonadati</taxon>
        <taxon>Pseudomonadota</taxon>
        <taxon>Alphaproteobacteria</taxon>
        <taxon>Rhodospirillales</taxon>
        <taxon>Rhodospirillaceae</taxon>
        <taxon>Inquilinus</taxon>
    </lineage>
</organism>
<dbReference type="PANTHER" id="PTHR43798">
    <property type="entry name" value="MONOACYLGLYCEROL LIPASE"/>
    <property type="match status" value="1"/>
</dbReference>
<dbReference type="InterPro" id="IPR000639">
    <property type="entry name" value="Epox_hydrolase-like"/>
</dbReference>
<dbReference type="SUPFAM" id="SSF53474">
    <property type="entry name" value="alpha/beta-Hydrolases"/>
    <property type="match status" value="1"/>
</dbReference>
<dbReference type="OrthoDB" id="7253779at2"/>
<dbReference type="InterPro" id="IPR029058">
    <property type="entry name" value="AB_hydrolase_fold"/>
</dbReference>
<dbReference type="InterPro" id="IPR050266">
    <property type="entry name" value="AB_hydrolase_sf"/>
</dbReference>
<proteinExistence type="predicted"/>
<gene>
    <name evidence="3" type="ORF">P409_21045</name>
</gene>
<accession>A0A0A0D641</accession>
<comment type="caution">
    <text evidence="3">The sequence shown here is derived from an EMBL/GenBank/DDBJ whole genome shotgun (WGS) entry which is preliminary data.</text>
</comment>
<dbReference type="PRINTS" id="PR00412">
    <property type="entry name" value="EPOXHYDRLASE"/>
</dbReference>
<protein>
    <submittedName>
        <fullName evidence="3">Alpha/beta hydrolase</fullName>
    </submittedName>
</protein>
<evidence type="ECO:0000313" key="4">
    <source>
        <dbReference type="Proteomes" id="UP000029995"/>
    </source>
</evidence>